<gene>
    <name evidence="5" type="ORF">PAHA3_3400</name>
</gene>
<comment type="caution">
    <text evidence="5">The sequence shown here is derived from an EMBL/GenBank/DDBJ whole genome shotgun (WGS) entry which is preliminary data.</text>
</comment>
<organism evidence="5 6">
    <name type="scientific">Paenibacillus amylolyticus</name>
    <dbReference type="NCBI Taxonomy" id="1451"/>
    <lineage>
        <taxon>Bacteria</taxon>
        <taxon>Bacillati</taxon>
        <taxon>Bacillota</taxon>
        <taxon>Bacilli</taxon>
        <taxon>Bacillales</taxon>
        <taxon>Paenibacillaceae</taxon>
        <taxon>Paenibacillus</taxon>
    </lineage>
</organism>
<keyword evidence="3" id="KW-1133">Transmembrane helix</keyword>
<evidence type="ECO:0000313" key="5">
    <source>
        <dbReference type="EMBL" id="GAS83322.1"/>
    </source>
</evidence>
<dbReference type="InterPro" id="IPR004089">
    <property type="entry name" value="MCPsignal_dom"/>
</dbReference>
<dbReference type="AlphaFoldDB" id="A0A100VNV9"/>
<keyword evidence="3" id="KW-0812">Transmembrane</keyword>
<dbReference type="SUPFAM" id="SSF58104">
    <property type="entry name" value="Methyl-accepting chemotaxis protein (MCP) signaling domain"/>
    <property type="match status" value="1"/>
</dbReference>
<dbReference type="SMART" id="SM00283">
    <property type="entry name" value="MA"/>
    <property type="match status" value="1"/>
</dbReference>
<dbReference type="PANTHER" id="PTHR32089">
    <property type="entry name" value="METHYL-ACCEPTING CHEMOTAXIS PROTEIN MCPB"/>
    <property type="match status" value="1"/>
</dbReference>
<feature type="transmembrane region" description="Helical" evidence="3">
    <location>
        <begin position="12"/>
        <end position="31"/>
    </location>
</feature>
<dbReference type="GO" id="GO:0007165">
    <property type="term" value="P:signal transduction"/>
    <property type="evidence" value="ECO:0007669"/>
    <property type="project" value="UniProtKB-KW"/>
</dbReference>
<name>A0A100VNV9_PAEAM</name>
<dbReference type="RefSeq" id="WP_062835683.1">
    <property type="nucleotide sequence ID" value="NZ_BCNV01000001.1"/>
</dbReference>
<keyword evidence="3" id="KW-0472">Membrane</keyword>
<protein>
    <submittedName>
        <fullName evidence="5">Methyl-accepting chemotaxis sensory transducer</fullName>
    </submittedName>
</protein>
<dbReference type="EMBL" id="BCNV01000001">
    <property type="protein sequence ID" value="GAS83322.1"/>
    <property type="molecule type" value="Genomic_DNA"/>
</dbReference>
<evidence type="ECO:0000256" key="3">
    <source>
        <dbReference type="SAM" id="Phobius"/>
    </source>
</evidence>
<evidence type="ECO:0000259" key="4">
    <source>
        <dbReference type="PROSITE" id="PS50111"/>
    </source>
</evidence>
<feature type="transmembrane region" description="Helical" evidence="3">
    <location>
        <begin position="134"/>
        <end position="153"/>
    </location>
</feature>
<dbReference type="PANTHER" id="PTHR32089:SF112">
    <property type="entry name" value="LYSOZYME-LIKE PROTEIN-RELATED"/>
    <property type="match status" value="1"/>
</dbReference>
<accession>A0A100VNV9</accession>
<evidence type="ECO:0000256" key="2">
    <source>
        <dbReference type="PROSITE-ProRule" id="PRU00284"/>
    </source>
</evidence>
<dbReference type="Gene3D" id="1.10.287.950">
    <property type="entry name" value="Methyl-accepting chemotaxis protein"/>
    <property type="match status" value="1"/>
</dbReference>
<feature type="transmembrane region" description="Helical" evidence="3">
    <location>
        <begin position="37"/>
        <end position="55"/>
    </location>
</feature>
<proteinExistence type="predicted"/>
<keyword evidence="1 2" id="KW-0807">Transducer</keyword>
<reference evidence="5 6" key="1">
    <citation type="journal article" date="2016" name="Genome Announc.">
        <title>Draft Genome Sequence of Paenibacillus amylolyticus Heshi-A3, Isolated from Fermented Rice Bran in a Japanese Fermented Seafood Dish.</title>
        <authorList>
            <person name="Akuzawa S."/>
            <person name="Nagaoka J."/>
            <person name="Kanekatsu M."/>
            <person name="Kubota E."/>
            <person name="Ohtake R."/>
            <person name="Suzuki T."/>
            <person name="Kanesaki Y."/>
        </authorList>
    </citation>
    <scope>NUCLEOTIDE SEQUENCE [LARGE SCALE GENOMIC DNA]</scope>
    <source>
        <strain evidence="5 6">Heshi-A3</strain>
    </source>
</reference>
<feature type="transmembrane region" description="Helical" evidence="3">
    <location>
        <begin position="67"/>
        <end position="97"/>
    </location>
</feature>
<evidence type="ECO:0000256" key="1">
    <source>
        <dbReference type="ARBA" id="ARBA00023224"/>
    </source>
</evidence>
<evidence type="ECO:0000313" key="6">
    <source>
        <dbReference type="Proteomes" id="UP000069697"/>
    </source>
</evidence>
<dbReference type="GO" id="GO:0016020">
    <property type="term" value="C:membrane"/>
    <property type="evidence" value="ECO:0007669"/>
    <property type="project" value="InterPro"/>
</dbReference>
<dbReference type="PROSITE" id="PS50111">
    <property type="entry name" value="CHEMOTAXIS_TRANSDUC_2"/>
    <property type="match status" value="1"/>
</dbReference>
<feature type="domain" description="Methyl-accepting transducer" evidence="4">
    <location>
        <begin position="199"/>
        <end position="456"/>
    </location>
</feature>
<dbReference type="Pfam" id="PF00015">
    <property type="entry name" value="MCPsignal"/>
    <property type="match status" value="1"/>
</dbReference>
<sequence length="492" mass="54468">MDRMDEIIWKRNKLIGIILWIIIAIGMGLAFTMPKLLVSNGVALIFVVWITYANAKKKHIHLIPWLITVLLTICGVYVGWGTVNFALSLVITAVLLLFPNKKFFVVGFSVLLVNSVLQLFVMNTVDSVELIGNIVNVGLFALTGAILMLVSQLNQRLFHESEVRQNEVEYSKQRVETMLERVKESVEGLSRYTDQLKQKVDATGSITNEVTLGFSEVAKGVEFQATSVAEISESLSVSDQHIKDVALYSQQMKELSSSMATSTQTGSTQMDQLNIQMQELYETINTTASDMRKFNEESESMTLMLNSIADIANQTNLLALNAAIEAARAGEHGRGFAVVSEEVRKLAENSGQSASDIATILSRLKGQTQALTDRFERIRLSLQQGRDSVQTADEVFRTINSNSQHVLNQATDIEISSATMKESSTRVVNEVSEISSVTEQSSAATEEILASMEEQRNLTQKMVESFGELEQLIVDLNELVSDHQAASVENKL</sequence>
<feature type="transmembrane region" description="Helical" evidence="3">
    <location>
        <begin position="103"/>
        <end position="122"/>
    </location>
</feature>
<dbReference type="Proteomes" id="UP000069697">
    <property type="component" value="Unassembled WGS sequence"/>
</dbReference>
<reference evidence="6" key="2">
    <citation type="submission" date="2016-01" db="EMBL/GenBank/DDBJ databases">
        <title>Draft Genome Sequence of Paenibacillus amylolyticus Heshi-A3 that Was Isolated from Fermented Rice Bran with Aging Salted Mackerel, Which Was Named Heshiko as Traditional Fermented Seafood in Japan.</title>
        <authorList>
            <person name="Akuzawa S."/>
            <person name="Nakagawa J."/>
            <person name="Kanekatsu T."/>
            <person name="Kubota E."/>
            <person name="Ohtake R."/>
            <person name="Suzuki T."/>
            <person name="Kanesaki Y."/>
        </authorList>
    </citation>
    <scope>NUCLEOTIDE SEQUENCE [LARGE SCALE GENOMIC DNA]</scope>
    <source>
        <strain evidence="6">Heshi-A3</strain>
    </source>
</reference>